<keyword evidence="1" id="KW-1133">Transmembrane helix</keyword>
<feature type="transmembrane region" description="Helical" evidence="1">
    <location>
        <begin position="135"/>
        <end position="154"/>
    </location>
</feature>
<evidence type="ECO:0000256" key="1">
    <source>
        <dbReference type="SAM" id="Phobius"/>
    </source>
</evidence>
<feature type="transmembrane region" description="Helical" evidence="1">
    <location>
        <begin position="330"/>
        <end position="354"/>
    </location>
</feature>
<keyword evidence="1" id="KW-0472">Membrane</keyword>
<feature type="transmembrane region" description="Helical" evidence="1">
    <location>
        <begin position="90"/>
        <end position="107"/>
    </location>
</feature>
<dbReference type="InterPro" id="IPR007349">
    <property type="entry name" value="DUF418"/>
</dbReference>
<feature type="transmembrane region" description="Helical" evidence="1">
    <location>
        <begin position="12"/>
        <end position="31"/>
    </location>
</feature>
<gene>
    <name evidence="3" type="ORF">D8M03_06315</name>
</gene>
<proteinExistence type="predicted"/>
<dbReference type="EMBL" id="RBZN01000010">
    <property type="protein sequence ID" value="RKQ18137.1"/>
    <property type="molecule type" value="Genomic_DNA"/>
</dbReference>
<name>A0A494Z6E8_9BACL</name>
<evidence type="ECO:0000313" key="4">
    <source>
        <dbReference type="Proteomes" id="UP000272238"/>
    </source>
</evidence>
<protein>
    <submittedName>
        <fullName evidence="3">DUF418 domain-containing protein</fullName>
    </submittedName>
</protein>
<dbReference type="PANTHER" id="PTHR30590">
    <property type="entry name" value="INNER MEMBRANE PROTEIN"/>
    <property type="match status" value="1"/>
</dbReference>
<keyword evidence="4" id="KW-1185">Reference proteome</keyword>
<feature type="transmembrane region" description="Helical" evidence="1">
    <location>
        <begin position="51"/>
        <end position="70"/>
    </location>
</feature>
<keyword evidence="1" id="KW-0812">Transmembrane</keyword>
<reference evidence="3 4" key="1">
    <citation type="journal article" date="2016" name="Antonie Van Leeuwenhoek">
        <title>Lysinibacillus endophyticus sp. nov., an indole-3-acetic acid producing endophytic bacterium isolated from corn root (Zea mays cv. Xinken-5).</title>
        <authorList>
            <person name="Yu J."/>
            <person name="Guan X."/>
            <person name="Liu C."/>
            <person name="Xiang W."/>
            <person name="Yu Z."/>
            <person name="Liu X."/>
            <person name="Wang G."/>
        </authorList>
    </citation>
    <scope>NUCLEOTIDE SEQUENCE [LARGE SCALE GENOMIC DNA]</scope>
    <source>
        <strain evidence="3 4">DSM 100506</strain>
    </source>
</reference>
<comment type="caution">
    <text evidence="3">The sequence shown here is derived from an EMBL/GenBank/DDBJ whole genome shotgun (WGS) entry which is preliminary data.</text>
</comment>
<dbReference type="Proteomes" id="UP000272238">
    <property type="component" value="Unassembled WGS sequence"/>
</dbReference>
<dbReference type="AlphaFoldDB" id="A0A494Z6E8"/>
<feature type="transmembrane region" description="Helical" evidence="1">
    <location>
        <begin position="305"/>
        <end position="324"/>
    </location>
</feature>
<dbReference type="InterPro" id="IPR052529">
    <property type="entry name" value="Bact_Transport_Assoc"/>
</dbReference>
<evidence type="ECO:0000259" key="2">
    <source>
        <dbReference type="Pfam" id="PF04235"/>
    </source>
</evidence>
<dbReference type="PANTHER" id="PTHR30590:SF2">
    <property type="entry name" value="INNER MEMBRANE PROTEIN"/>
    <property type="match status" value="1"/>
</dbReference>
<sequence length="380" mass="43116">MHSKRISFIDGLRGFSLLGILLANLLIFQYGMYGKDDIETTSFLNEAALKFVKVAVEGSAMPIFTFVFGYSFIKLVESIRNKGKKSRWSILRRSTGLILLGFLHATYLWDGDILLFYGSIMIVLLPFINRKPKTLFIWATILFVLTTALGYGQVDSTTKEEQEMKEYNELAYDTYGNGTYREIYEFRNDVMPPGFEDPIFIIILLIVAPFIYIPMFLFGMGVAKLGAFENLVTERKWYVRGSIFVPIGLICKALGLLKNDWAGVLSMGGSMLLSIGYISLFALLYETNFFVRIRSVFENVGKLSLSNYILQTVICTFVFYGYGFGLFGQLGVAMGVLLGIVIYILQCILSTLYLKKFKRGPLEVLLRMWTNFSWSGRPKA</sequence>
<feature type="domain" description="DUF418" evidence="2">
    <location>
        <begin position="223"/>
        <end position="371"/>
    </location>
</feature>
<feature type="transmembrane region" description="Helical" evidence="1">
    <location>
        <begin position="261"/>
        <end position="285"/>
    </location>
</feature>
<feature type="transmembrane region" description="Helical" evidence="1">
    <location>
        <begin position="113"/>
        <end position="128"/>
    </location>
</feature>
<dbReference type="Pfam" id="PF04235">
    <property type="entry name" value="DUF418"/>
    <property type="match status" value="1"/>
</dbReference>
<feature type="transmembrane region" description="Helical" evidence="1">
    <location>
        <begin position="199"/>
        <end position="225"/>
    </location>
</feature>
<organism evidence="3 4">
    <name type="scientific">Ureibacillus endophyticus</name>
    <dbReference type="NCBI Taxonomy" id="1978490"/>
    <lineage>
        <taxon>Bacteria</taxon>
        <taxon>Bacillati</taxon>
        <taxon>Bacillota</taxon>
        <taxon>Bacilli</taxon>
        <taxon>Bacillales</taxon>
        <taxon>Caryophanaceae</taxon>
        <taxon>Ureibacillus</taxon>
    </lineage>
</organism>
<feature type="transmembrane region" description="Helical" evidence="1">
    <location>
        <begin position="237"/>
        <end position="255"/>
    </location>
</feature>
<accession>A0A494Z6E8</accession>
<dbReference type="OrthoDB" id="9807744at2"/>
<dbReference type="RefSeq" id="WP_121213934.1">
    <property type="nucleotide sequence ID" value="NZ_RBZN01000010.1"/>
</dbReference>
<evidence type="ECO:0000313" key="3">
    <source>
        <dbReference type="EMBL" id="RKQ18137.1"/>
    </source>
</evidence>